<keyword evidence="6" id="KW-1185">Reference proteome</keyword>
<feature type="region of interest" description="Disordered" evidence="4">
    <location>
        <begin position="1"/>
        <end position="46"/>
    </location>
</feature>
<keyword evidence="2" id="KW-0496">Mitochondrion</keyword>
<dbReference type="Proteomes" id="UP001497512">
    <property type="component" value="Chromosome 17"/>
</dbReference>
<evidence type="ECO:0008006" key="7">
    <source>
        <dbReference type="Google" id="ProtNLM"/>
    </source>
</evidence>
<gene>
    <name evidence="5" type="ORF">CSSPTR1EN2_LOCUS9822</name>
</gene>
<evidence type="ECO:0000313" key="5">
    <source>
        <dbReference type="EMBL" id="CAK9209533.1"/>
    </source>
</evidence>
<dbReference type="PANTHER" id="PTHR46281">
    <property type="entry name" value="CYTOCHROME C OXIDASE SUBUNIT 6B"/>
    <property type="match status" value="1"/>
</dbReference>
<proteinExistence type="predicted"/>
<organism evidence="5 6">
    <name type="scientific">Sphagnum troendelagicum</name>
    <dbReference type="NCBI Taxonomy" id="128251"/>
    <lineage>
        <taxon>Eukaryota</taxon>
        <taxon>Viridiplantae</taxon>
        <taxon>Streptophyta</taxon>
        <taxon>Embryophyta</taxon>
        <taxon>Bryophyta</taxon>
        <taxon>Sphagnophytina</taxon>
        <taxon>Sphagnopsida</taxon>
        <taxon>Sphagnales</taxon>
        <taxon>Sphagnaceae</taxon>
        <taxon>Sphagnum</taxon>
    </lineage>
</organism>
<dbReference type="Gene3D" id="1.10.10.140">
    <property type="entry name" value="Cytochrome c oxidase, subunit VIb"/>
    <property type="match status" value="1"/>
</dbReference>
<evidence type="ECO:0000256" key="3">
    <source>
        <dbReference type="ARBA" id="ARBA00023157"/>
    </source>
</evidence>
<comment type="subcellular location">
    <subcellularLocation>
        <location evidence="1">Mitochondrion</location>
    </subcellularLocation>
</comment>
<dbReference type="PANTHER" id="PTHR46281:SF8">
    <property type="entry name" value="CYTOCHROME C OXIDASE SUBUNIT 12, MITOCHONDRIAL"/>
    <property type="match status" value="1"/>
</dbReference>
<protein>
    <recommendedName>
        <fullName evidence="7">Cytochrome c oxidase subunit 6b-1</fullName>
    </recommendedName>
</protein>
<keyword evidence="3" id="KW-1015">Disulfide bond</keyword>
<accession>A0ABP0U168</accession>
<evidence type="ECO:0000313" key="6">
    <source>
        <dbReference type="Proteomes" id="UP001497512"/>
    </source>
</evidence>
<dbReference type="Pfam" id="PF02297">
    <property type="entry name" value="COX6B"/>
    <property type="match status" value="1"/>
</dbReference>
<dbReference type="InterPro" id="IPR048280">
    <property type="entry name" value="COX6B-like"/>
</dbReference>
<sequence length="122" mass="14292">MGNTIAMAEQVLEQQETVQDTSEEVQENVTETEEASTEEEEEKPKITVEDVKTAPMDYRFPTTNQAKHCYTRYNEFHKCASEKGDDARECKKYAKYYRSLCPGDWVDKWNEERENGTFPGRY</sequence>
<dbReference type="InterPro" id="IPR036549">
    <property type="entry name" value="CX6/COA6-like_sf"/>
</dbReference>
<dbReference type="SUPFAM" id="SSF47694">
    <property type="entry name" value="Cytochrome c oxidase subunit h"/>
    <property type="match status" value="1"/>
</dbReference>
<reference evidence="5" key="1">
    <citation type="submission" date="2024-02" db="EMBL/GenBank/DDBJ databases">
        <authorList>
            <consortium name="ELIXIR-Norway"/>
            <consortium name="Elixir Norway"/>
        </authorList>
    </citation>
    <scope>NUCLEOTIDE SEQUENCE</scope>
</reference>
<dbReference type="EMBL" id="OZ019909">
    <property type="protein sequence ID" value="CAK9209533.1"/>
    <property type="molecule type" value="Genomic_DNA"/>
</dbReference>
<dbReference type="PROSITE" id="PS51808">
    <property type="entry name" value="CHCH"/>
    <property type="match status" value="1"/>
</dbReference>
<evidence type="ECO:0000256" key="2">
    <source>
        <dbReference type="ARBA" id="ARBA00023128"/>
    </source>
</evidence>
<evidence type="ECO:0000256" key="4">
    <source>
        <dbReference type="SAM" id="MobiDB-lite"/>
    </source>
</evidence>
<name>A0ABP0U168_9BRYO</name>
<dbReference type="InterPro" id="IPR003213">
    <property type="entry name" value="Cyt_c_oxidase_su6B"/>
</dbReference>
<dbReference type="CDD" id="cd00926">
    <property type="entry name" value="Cyt_c_Oxidase_VIb"/>
    <property type="match status" value="1"/>
</dbReference>
<evidence type="ECO:0000256" key="1">
    <source>
        <dbReference type="ARBA" id="ARBA00004173"/>
    </source>
</evidence>
<feature type="compositionally biased region" description="Acidic residues" evidence="4">
    <location>
        <begin position="21"/>
        <end position="41"/>
    </location>
</feature>